<keyword evidence="7" id="KW-1185">Reference proteome</keyword>
<dbReference type="InterPro" id="IPR003188">
    <property type="entry name" value="PTS_IIA_lac/cel"/>
</dbReference>
<dbReference type="CDD" id="cd00215">
    <property type="entry name" value="PTS_IIA_lac"/>
    <property type="match status" value="1"/>
</dbReference>
<dbReference type="SUPFAM" id="SSF46973">
    <property type="entry name" value="Enzyme IIa from lactose specific PTS, IIa-lac"/>
    <property type="match status" value="1"/>
</dbReference>
<gene>
    <name evidence="6" type="ORF">JOC77_001455</name>
</gene>
<dbReference type="Proteomes" id="UP000823486">
    <property type="component" value="Unassembled WGS sequence"/>
</dbReference>
<dbReference type="Pfam" id="PF02255">
    <property type="entry name" value="PTS_IIA"/>
    <property type="match status" value="1"/>
</dbReference>
<evidence type="ECO:0000256" key="1">
    <source>
        <dbReference type="ARBA" id="ARBA00022448"/>
    </source>
</evidence>
<dbReference type="PANTHER" id="PTHR34382">
    <property type="entry name" value="PTS SYSTEM N,N'-DIACETYLCHITOBIOSE-SPECIFIC EIIA COMPONENT"/>
    <property type="match status" value="1"/>
</dbReference>
<keyword evidence="4" id="KW-0598">Phosphotransferase system</keyword>
<evidence type="ECO:0000256" key="2">
    <source>
        <dbReference type="ARBA" id="ARBA00022597"/>
    </source>
</evidence>
<dbReference type="InterPro" id="IPR036542">
    <property type="entry name" value="PTS_IIA_lac/cel_sf"/>
</dbReference>
<evidence type="ECO:0000313" key="7">
    <source>
        <dbReference type="Proteomes" id="UP000823486"/>
    </source>
</evidence>
<sequence>MENFETAIFQLILHGGNGRSSAMEAIQAAKRRDFAGAREKIKESEQALNEAHKIQTALIQGEIRGEKTEMSLLMVHAQDHLMNAITVKDLAAEMVDLYMNIKLSEGVAE</sequence>
<evidence type="ECO:0000313" key="6">
    <source>
        <dbReference type="EMBL" id="MBM7692028.1"/>
    </source>
</evidence>
<proteinExistence type="predicted"/>
<evidence type="ECO:0000256" key="5">
    <source>
        <dbReference type="PROSITE-ProRule" id="PRU00418"/>
    </source>
</evidence>
<evidence type="ECO:0000256" key="4">
    <source>
        <dbReference type="ARBA" id="ARBA00022683"/>
    </source>
</evidence>
<protein>
    <submittedName>
        <fullName evidence="6">PTS system cellobiose-specific IIA component</fullName>
    </submittedName>
</protein>
<reference evidence="6 7" key="1">
    <citation type="submission" date="2021-01" db="EMBL/GenBank/DDBJ databases">
        <title>Genomic Encyclopedia of Type Strains, Phase IV (KMG-IV): sequencing the most valuable type-strain genomes for metagenomic binning, comparative biology and taxonomic classification.</title>
        <authorList>
            <person name="Goeker M."/>
        </authorList>
    </citation>
    <scope>NUCLEOTIDE SEQUENCE [LARGE SCALE GENOMIC DNA]</scope>
    <source>
        <strain evidence="6 7">DSM 105482</strain>
    </source>
</reference>
<keyword evidence="3" id="KW-0808">Transferase</keyword>
<dbReference type="RefSeq" id="WP_204540736.1">
    <property type="nucleotide sequence ID" value="NZ_JAFBFI010000005.1"/>
</dbReference>
<keyword evidence="1" id="KW-0813">Transport</keyword>
<name>A0ABS2QFT8_9BACI</name>
<evidence type="ECO:0000256" key="3">
    <source>
        <dbReference type="ARBA" id="ARBA00022679"/>
    </source>
</evidence>
<dbReference type="PROSITE" id="PS51095">
    <property type="entry name" value="PTS_EIIA_TYPE_3"/>
    <property type="match status" value="1"/>
</dbReference>
<dbReference type="Gene3D" id="1.20.58.80">
    <property type="entry name" value="Phosphotransferase system, lactose/cellobiose-type IIA subunit"/>
    <property type="match status" value="1"/>
</dbReference>
<feature type="modified residue" description="Phosphohistidine; by HPr" evidence="5">
    <location>
        <position position="76"/>
    </location>
</feature>
<organism evidence="6 7">
    <name type="scientific">Peribacillus deserti</name>
    <dbReference type="NCBI Taxonomy" id="673318"/>
    <lineage>
        <taxon>Bacteria</taxon>
        <taxon>Bacillati</taxon>
        <taxon>Bacillota</taxon>
        <taxon>Bacilli</taxon>
        <taxon>Bacillales</taxon>
        <taxon>Bacillaceae</taxon>
        <taxon>Peribacillus</taxon>
    </lineage>
</organism>
<accession>A0ABS2QFT8</accession>
<dbReference type="PANTHER" id="PTHR34382:SF7">
    <property type="entry name" value="PTS SYSTEM N,N'-DIACETYLCHITOBIOSE-SPECIFIC EIIA COMPONENT"/>
    <property type="match status" value="1"/>
</dbReference>
<dbReference type="PIRSF" id="PIRSF000699">
    <property type="entry name" value="PTS_IILac_III"/>
    <property type="match status" value="1"/>
</dbReference>
<comment type="caution">
    <text evidence="6">The sequence shown here is derived from an EMBL/GenBank/DDBJ whole genome shotgun (WGS) entry which is preliminary data.</text>
</comment>
<keyword evidence="2" id="KW-0762">Sugar transport</keyword>
<dbReference type="EMBL" id="JAFBFI010000005">
    <property type="protein sequence ID" value="MBM7692028.1"/>
    <property type="molecule type" value="Genomic_DNA"/>
</dbReference>